<dbReference type="GO" id="GO:0005524">
    <property type="term" value="F:ATP binding"/>
    <property type="evidence" value="ECO:0007669"/>
    <property type="project" value="UniProtKB-KW"/>
</dbReference>
<evidence type="ECO:0000256" key="1">
    <source>
        <dbReference type="ARBA" id="ARBA00000085"/>
    </source>
</evidence>
<dbReference type="CDD" id="cd16917">
    <property type="entry name" value="HATPase_UhpB-NarQ-NarX-like"/>
    <property type="match status" value="1"/>
</dbReference>
<keyword evidence="3" id="KW-0597">Phosphoprotein</keyword>
<organism evidence="11 12">
    <name type="scientific">Neobacillus massiliamazoniensis</name>
    <dbReference type="NCBI Taxonomy" id="1499688"/>
    <lineage>
        <taxon>Bacteria</taxon>
        <taxon>Bacillati</taxon>
        <taxon>Bacillota</taxon>
        <taxon>Bacilli</taxon>
        <taxon>Bacillales</taxon>
        <taxon>Bacillaceae</taxon>
        <taxon>Neobacillus</taxon>
    </lineage>
</organism>
<evidence type="ECO:0000313" key="11">
    <source>
        <dbReference type="EMBL" id="CRK82520.1"/>
    </source>
</evidence>
<dbReference type="PANTHER" id="PTHR24421:SF10">
    <property type="entry name" value="NITRATE_NITRITE SENSOR PROTEIN NARQ"/>
    <property type="match status" value="1"/>
</dbReference>
<keyword evidence="4" id="KW-0808">Transferase</keyword>
<dbReference type="InterPro" id="IPR050482">
    <property type="entry name" value="Sensor_HK_TwoCompSys"/>
</dbReference>
<dbReference type="RefSeq" id="WP_090634593.1">
    <property type="nucleotide sequence ID" value="NZ_CVRB01000002.1"/>
</dbReference>
<keyword evidence="12" id="KW-1185">Reference proteome</keyword>
<dbReference type="SUPFAM" id="SSF55874">
    <property type="entry name" value="ATPase domain of HSP90 chaperone/DNA topoisomerase II/histidine kinase"/>
    <property type="match status" value="1"/>
</dbReference>
<feature type="transmembrane region" description="Helical" evidence="9">
    <location>
        <begin position="37"/>
        <end position="58"/>
    </location>
</feature>
<evidence type="ECO:0000256" key="9">
    <source>
        <dbReference type="SAM" id="Phobius"/>
    </source>
</evidence>
<evidence type="ECO:0000256" key="3">
    <source>
        <dbReference type="ARBA" id="ARBA00022553"/>
    </source>
</evidence>
<dbReference type="Proteomes" id="UP000199087">
    <property type="component" value="Unassembled WGS sequence"/>
</dbReference>
<dbReference type="InterPro" id="IPR036890">
    <property type="entry name" value="HATPase_C_sf"/>
</dbReference>
<dbReference type="InterPro" id="IPR011712">
    <property type="entry name" value="Sig_transdc_His_kin_sub3_dim/P"/>
</dbReference>
<evidence type="ECO:0000313" key="12">
    <source>
        <dbReference type="Proteomes" id="UP000199087"/>
    </source>
</evidence>
<dbReference type="Pfam" id="PF07730">
    <property type="entry name" value="HisKA_3"/>
    <property type="match status" value="1"/>
</dbReference>
<name>A0A0U1NWX1_9BACI</name>
<reference evidence="12" key="1">
    <citation type="submission" date="2015-05" db="EMBL/GenBank/DDBJ databases">
        <authorList>
            <person name="Urmite Genomes"/>
        </authorList>
    </citation>
    <scope>NUCLEOTIDE SEQUENCE [LARGE SCALE GENOMIC DNA]</scope>
    <source>
        <strain evidence="12">LF1</strain>
    </source>
</reference>
<evidence type="ECO:0000256" key="5">
    <source>
        <dbReference type="ARBA" id="ARBA00022741"/>
    </source>
</evidence>
<keyword evidence="8" id="KW-0902">Two-component regulatory system</keyword>
<evidence type="ECO:0000259" key="10">
    <source>
        <dbReference type="Pfam" id="PF07730"/>
    </source>
</evidence>
<feature type="domain" description="Signal transduction histidine kinase subgroup 3 dimerisation and phosphoacceptor" evidence="10">
    <location>
        <begin position="80"/>
        <end position="130"/>
    </location>
</feature>
<dbReference type="STRING" id="1499688.BN000_02452"/>
<protein>
    <recommendedName>
        <fullName evidence="2">histidine kinase</fullName>
        <ecNumber evidence="2">2.7.13.3</ecNumber>
    </recommendedName>
</protein>
<comment type="catalytic activity">
    <reaction evidence="1">
        <text>ATP + protein L-histidine = ADP + protein N-phospho-L-histidine.</text>
        <dbReference type="EC" id="2.7.13.3"/>
    </reaction>
</comment>
<dbReference type="EMBL" id="CVRB01000002">
    <property type="protein sequence ID" value="CRK82520.1"/>
    <property type="molecule type" value="Genomic_DNA"/>
</dbReference>
<keyword evidence="9" id="KW-0812">Transmembrane</keyword>
<dbReference type="GO" id="GO:0046983">
    <property type="term" value="F:protein dimerization activity"/>
    <property type="evidence" value="ECO:0007669"/>
    <property type="project" value="InterPro"/>
</dbReference>
<evidence type="ECO:0000256" key="6">
    <source>
        <dbReference type="ARBA" id="ARBA00022777"/>
    </source>
</evidence>
<proteinExistence type="predicted"/>
<keyword evidence="9" id="KW-0472">Membrane</keyword>
<evidence type="ECO:0000256" key="8">
    <source>
        <dbReference type="ARBA" id="ARBA00023012"/>
    </source>
</evidence>
<dbReference type="PANTHER" id="PTHR24421">
    <property type="entry name" value="NITRATE/NITRITE SENSOR PROTEIN NARX-RELATED"/>
    <property type="match status" value="1"/>
</dbReference>
<dbReference type="AlphaFoldDB" id="A0A0U1NWX1"/>
<dbReference type="Gene3D" id="1.20.5.1930">
    <property type="match status" value="1"/>
</dbReference>
<accession>A0A0U1NWX1</accession>
<dbReference type="GO" id="GO:0000155">
    <property type="term" value="F:phosphorelay sensor kinase activity"/>
    <property type="evidence" value="ECO:0007669"/>
    <property type="project" value="InterPro"/>
</dbReference>
<evidence type="ECO:0000256" key="2">
    <source>
        <dbReference type="ARBA" id="ARBA00012438"/>
    </source>
</evidence>
<evidence type="ECO:0000256" key="4">
    <source>
        <dbReference type="ARBA" id="ARBA00022679"/>
    </source>
</evidence>
<keyword evidence="9" id="KW-1133">Transmembrane helix</keyword>
<dbReference type="GO" id="GO:0016020">
    <property type="term" value="C:membrane"/>
    <property type="evidence" value="ECO:0007669"/>
    <property type="project" value="InterPro"/>
</dbReference>
<keyword evidence="6 11" id="KW-0418">Kinase</keyword>
<keyword evidence="5" id="KW-0547">Nucleotide-binding</keyword>
<dbReference type="OrthoDB" id="773385at2"/>
<keyword evidence="7" id="KW-0067">ATP-binding</keyword>
<sequence length="273" mass="31259">MSYRTLKILSCLIPPLLIGGFELVRHNILMHYMSMNVGNYLIIILSLVISYVFSTWMFKMIQEKNHRLTEEREMRAIYEERERLAKELHDNIAQTLFLLKVNLKKGKIDEAKGLVNSIDSNVRQAIYNLRINPSEMISFPNRIENWLDEWSTVTGIETTVSLQITKGYFSASEEVQLFGIIQEAFANIRKHSGAKNARLSLSNTLKGWEMIISDNGRGFSPKDIKINQYGLVMLEERVEKIEAVIDISSDHHGTQILIQGSGKNDALSSNHCR</sequence>
<gene>
    <name evidence="11" type="ORF">BN000_02452</name>
</gene>
<dbReference type="EC" id="2.7.13.3" evidence="2"/>
<dbReference type="Gene3D" id="3.30.565.10">
    <property type="entry name" value="Histidine kinase-like ATPase, C-terminal domain"/>
    <property type="match status" value="1"/>
</dbReference>
<evidence type="ECO:0000256" key="7">
    <source>
        <dbReference type="ARBA" id="ARBA00022840"/>
    </source>
</evidence>